<dbReference type="RefSeq" id="WP_187244080.1">
    <property type="nucleotide sequence ID" value="NZ_BAAAOK010000004.1"/>
</dbReference>
<protein>
    <submittedName>
        <fullName evidence="1">Uncharacterized protein</fullName>
    </submittedName>
</protein>
<dbReference type="EMBL" id="JABVEC010000011">
    <property type="protein sequence ID" value="MBC6467064.1"/>
    <property type="molecule type" value="Genomic_DNA"/>
</dbReference>
<keyword evidence="2" id="KW-1185">Reference proteome</keyword>
<reference evidence="1 2" key="1">
    <citation type="submission" date="2020-06" db="EMBL/GenBank/DDBJ databases">
        <title>Actinomadura xiongansis sp. nov., isolated from soil of Baiyangdian.</title>
        <authorList>
            <person name="Zhang X."/>
        </authorList>
    </citation>
    <scope>NUCLEOTIDE SEQUENCE [LARGE SCALE GENOMIC DNA]</scope>
    <source>
        <strain evidence="1 2">HBUM206468</strain>
    </source>
</reference>
<gene>
    <name evidence="1" type="ORF">HKK74_16360</name>
</gene>
<evidence type="ECO:0000313" key="2">
    <source>
        <dbReference type="Proteomes" id="UP000805614"/>
    </source>
</evidence>
<name>A0ABR7LQL5_9ACTN</name>
<evidence type="ECO:0000313" key="1">
    <source>
        <dbReference type="EMBL" id="MBC6467064.1"/>
    </source>
</evidence>
<organism evidence="1 2">
    <name type="scientific">Actinomadura alba</name>
    <dbReference type="NCBI Taxonomy" id="406431"/>
    <lineage>
        <taxon>Bacteria</taxon>
        <taxon>Bacillati</taxon>
        <taxon>Actinomycetota</taxon>
        <taxon>Actinomycetes</taxon>
        <taxon>Streptosporangiales</taxon>
        <taxon>Thermomonosporaceae</taxon>
        <taxon>Actinomadura</taxon>
    </lineage>
</organism>
<accession>A0ABR7LQL5</accession>
<comment type="caution">
    <text evidence="1">The sequence shown here is derived from an EMBL/GenBank/DDBJ whole genome shotgun (WGS) entry which is preliminary data.</text>
</comment>
<dbReference type="Proteomes" id="UP000805614">
    <property type="component" value="Unassembled WGS sequence"/>
</dbReference>
<proteinExistence type="predicted"/>
<sequence>MQDPRFGARLGYQIRKVVRPGGKNQWQVQFYGWGEAALQTDGTPNAQVDSDDPLGVATNRTREAPIGAWLGGNATLGDTYVFDSRQEAEDFPWKYARNRARQLHDIAISNNPISGPLTGLAKKLPWVGDGIQRLLRREPMPPPVEWSAEVGPTAGLTAKGQLGKLLGVSAGLRGWHQTGVRRAANGDLTVTFKSSGEVESSVVFDLGVVMPQKARERFNGAVNQGIDELERLAQRKYGAPLKLPAQMRLYLTKNWPDFGATAKGKGTTSYQFTLDRSGRPVRFTKLVDTQLNWFGRAADKVSTVDRLKQLAVNVQVPQGGSRTIEQSTLEVNDRANLQAVRDFLWYAPLGVAAELTPAADGLRRRFETAGTMTRQTYDSSVGNAKVSAQVLGDLGRIFGELKLERESNALAGAEIWQNGKGRVPWAECHA</sequence>